<dbReference type="Proteomes" id="UP001497453">
    <property type="component" value="Chromosome 8"/>
</dbReference>
<feature type="compositionally biased region" description="Low complexity" evidence="1">
    <location>
        <begin position="47"/>
        <end position="68"/>
    </location>
</feature>
<organism evidence="2 3">
    <name type="scientific">Somion occarium</name>
    <dbReference type="NCBI Taxonomy" id="3059160"/>
    <lineage>
        <taxon>Eukaryota</taxon>
        <taxon>Fungi</taxon>
        <taxon>Dikarya</taxon>
        <taxon>Basidiomycota</taxon>
        <taxon>Agaricomycotina</taxon>
        <taxon>Agaricomycetes</taxon>
        <taxon>Polyporales</taxon>
        <taxon>Cerrenaceae</taxon>
        <taxon>Somion</taxon>
    </lineage>
</organism>
<evidence type="ECO:0000256" key="1">
    <source>
        <dbReference type="SAM" id="MobiDB-lite"/>
    </source>
</evidence>
<evidence type="ECO:0000313" key="3">
    <source>
        <dbReference type="Proteomes" id="UP001497453"/>
    </source>
</evidence>
<protein>
    <submittedName>
        <fullName evidence="2">Uncharacterized protein</fullName>
    </submittedName>
</protein>
<feature type="region of interest" description="Disordered" evidence="1">
    <location>
        <begin position="290"/>
        <end position="319"/>
    </location>
</feature>
<gene>
    <name evidence="2" type="ORF">GFSPODELE1_LOCUS10124</name>
</gene>
<name>A0ABP1E8U3_9APHY</name>
<accession>A0ABP1E8U3</accession>
<dbReference type="EMBL" id="OZ037951">
    <property type="protein sequence ID" value="CAL1715239.1"/>
    <property type="molecule type" value="Genomic_DNA"/>
</dbReference>
<feature type="region of interest" description="Disordered" evidence="1">
    <location>
        <begin position="141"/>
        <end position="200"/>
    </location>
</feature>
<reference evidence="3" key="1">
    <citation type="submission" date="2024-04" db="EMBL/GenBank/DDBJ databases">
        <authorList>
            <person name="Shaw F."/>
            <person name="Minotto A."/>
        </authorList>
    </citation>
    <scope>NUCLEOTIDE SEQUENCE [LARGE SCALE GENOMIC DNA]</scope>
</reference>
<keyword evidence="3" id="KW-1185">Reference proteome</keyword>
<sequence length="319" mass="34671">MHARTPSVDLASLSELFSRLAAGGKDVTASRAIPVPPPMSPTSSIGSLPDLSLSPTSTRSSFSFSTMSDDSDASSSDDDHVHVPLSPTDPRGRTFQRAFNRGKPKVASPGDNKDFTFKLKVNDLYGITEFTDMVQGVIKQSKKTYRPLPDHMRPKPRRENRKRDGRDDDDEYSDRDEIATMKPKYPEGLGLGSPPNGVRPIRAAKKRCVGKTGSGREPQPLEIGRVYEVDDKSPVSGCPSATVPIISIPTPSESKLCSIQELNERAAPVAGVPTLEEAADTATRQKNINTPKPLINVLGSRGRKPKELRFGGPTLSRRL</sequence>
<evidence type="ECO:0000313" key="2">
    <source>
        <dbReference type="EMBL" id="CAL1715239.1"/>
    </source>
</evidence>
<proteinExistence type="predicted"/>
<feature type="region of interest" description="Disordered" evidence="1">
    <location>
        <begin position="26"/>
        <end position="113"/>
    </location>
</feature>